<dbReference type="InterPro" id="IPR051144">
    <property type="entry name" value="Formin_homology_domain"/>
</dbReference>
<feature type="compositionally biased region" description="Basic and acidic residues" evidence="3">
    <location>
        <begin position="101"/>
        <end position="112"/>
    </location>
</feature>
<reference evidence="6" key="1">
    <citation type="submission" date="2015-08" db="EMBL/GenBank/DDBJ databases">
        <authorList>
            <person name="Babu N.S."/>
            <person name="Beckwith C.J."/>
            <person name="Beseler K.G."/>
            <person name="Brison A."/>
            <person name="Carone J.V."/>
            <person name="Caskin T.P."/>
            <person name="Diamond M."/>
            <person name="Durham M.E."/>
            <person name="Foxe J.M."/>
            <person name="Go M."/>
            <person name="Henderson B.A."/>
            <person name="Jones I.B."/>
            <person name="McGettigan J.A."/>
            <person name="Micheletti S.J."/>
            <person name="Nasrallah M.E."/>
            <person name="Ortiz D."/>
            <person name="Piller C.R."/>
            <person name="Privatt S.R."/>
            <person name="Schneider S.L."/>
            <person name="Sharp S."/>
            <person name="Smith T.C."/>
            <person name="Stanton J.D."/>
            <person name="Ullery H.E."/>
            <person name="Wilson R.J."/>
            <person name="Serrano M.G."/>
            <person name="Buck G."/>
            <person name="Lee V."/>
            <person name="Wang Y."/>
            <person name="Carvalho R."/>
            <person name="Voegtly L."/>
            <person name="Shi R."/>
            <person name="Duckworth R."/>
            <person name="Johnson A."/>
            <person name="Loviza R."/>
            <person name="Walstead R."/>
            <person name="Shah Z."/>
            <person name="Kiflezghi M."/>
            <person name="Wade K."/>
            <person name="Ball S.L."/>
            <person name="Bradley K.W."/>
            <person name="Asai D.J."/>
            <person name="Bowman C.A."/>
            <person name="Russell D.A."/>
            <person name="Pope W.H."/>
            <person name="Jacobs-Sera D."/>
            <person name="Hendrix R.W."/>
            <person name="Hatfull G.F."/>
        </authorList>
    </citation>
    <scope>NUCLEOTIDE SEQUENCE</scope>
</reference>
<dbReference type="SMART" id="SM00233">
    <property type="entry name" value="PH"/>
    <property type="match status" value="1"/>
</dbReference>
<evidence type="ECO:0000259" key="4">
    <source>
        <dbReference type="PROSITE" id="PS50003"/>
    </source>
</evidence>
<comment type="similarity">
    <text evidence="1">Belongs to the formin-like family. Class-II subfamily.</text>
</comment>
<sequence>MEGVLYKRGDVVPSWRPRRFQLQPRPVPLLLYFKSDPGSPSGCLDLRGARISRSPGGDDARFTVESPDGATWHLQAPTQAVASAWLEALLPATQSGAGKGGAERRGAERRGEAGAAHVGIPSTPPAAVSGTGDDSGAPRYAAGLPPLGRGRPSVEALMVGLGAALPALSLAEQFERGSSFVQGPACALAGPALELLQAWRQLAAERGDGQATAAQAMFLVLLTQARPDWCAWSQHGVLYLSPEMACSMLRQTPAASTLLDLNECLVFSTPNWLRVFVGLQGPAFLLEALLLHLRLWTECDPFFTAAALESVAAALQALHSLVSSAPGMCACLDRPAFLPAVCASLDPGAPGTTQLSMQLLARACLFSGTGYRLTLRTLLRCFGTGAVGGPWAVWAPGEAEGSGGARRAQELVSGGKGGVSASAMPRAPAAGTAGPARTGVGAPPPAPPPPPPGGRQGRGTPRTPPPPPPLPPGAGQGRPPPWTPPPPPPPPPSAGGMPSKRPPQAPPPPPPPPPGVQRRASPTTLSKSAPKSSLLERPRLDNGTAVAEAVAIPTTPLAQTEGESPGGRQVLESSTGLEPGSQPASPTPAAAREPAPPPQPLSSQMAKALGTSLGAEPPAPSPRADPALTFLEGPHGRRPLLPLLMSIIQGQVAGGALDLDLTDQCLRLLVIVCTSPEGDAGDNPRLRRSFVKQLVELGLFKAMADLREFGNAFVTAELEILKASVLSILTPAGSDTREGEEEEGPRSPATQAPRVPAAPPQQAASATAKGAAARSSPLPPPPPRPGSGRKAPPGPPPPPPPPRRAGGGTGSTPKRPIPAKPAVVGASDVEAPRYPAVDPGPPPGRKLRAFFWDKIPEQRVEGTFWETHPPAYDSLDLLSLEQAFGAVQPRRASAPTPSPGSSPRTQALAVLDLKLATAIGIRMSRLRAPWRAVPAAAAAFDPRLLASGEDVDALLHCIPTPDQAAALESYVAAGGDAAALADAEALALALGRLPRLAPRLRALAAALGGPTVLADAGAALAAHAAAAAELRGSSTLHALLARVLALGNVLNHGGRLGAAPGFRLRGLAKLNDTRALDGKATLLSWLAGQGAAQEPCVGRSRGGGGDGLGGGGVGGDGVQRPGDGGGAAAGTGDRGMCAPPPATSPGGELQQRRAAPPTLLAARLPALASPRLRIPLADVAEQLGELDRQLAAARVEVERARCGVAAGNSGAHEGAVAPNPDAVFLQAVEARVTELSAATAAALAQLEAVRGVVAAAAAFFGENAAAVAASEQELWADLQAFISAYTAAEKACHARAAAASPSPRRGSGALGRSARRASGLDGGTGARDLSAALDAAAA</sequence>
<feature type="compositionally biased region" description="Pro residues" evidence="3">
    <location>
        <begin position="500"/>
        <end position="515"/>
    </location>
</feature>
<evidence type="ECO:0000259" key="5">
    <source>
        <dbReference type="PROSITE" id="PS51444"/>
    </source>
</evidence>
<feature type="region of interest" description="Disordered" evidence="3">
    <location>
        <begin position="1094"/>
        <end position="1153"/>
    </location>
</feature>
<dbReference type="EMBL" id="GDKF01003663">
    <property type="protein sequence ID" value="JAT74959.1"/>
    <property type="molecule type" value="Transcribed_RNA"/>
</dbReference>
<dbReference type="InterPro" id="IPR042201">
    <property type="entry name" value="FH2_Formin_sf"/>
</dbReference>
<dbReference type="InterPro" id="IPR001849">
    <property type="entry name" value="PH_domain"/>
</dbReference>
<protein>
    <recommendedName>
        <fullName evidence="2">Formin-like protein</fullName>
    </recommendedName>
</protein>
<dbReference type="PROSITE" id="PS51444">
    <property type="entry name" value="FH2"/>
    <property type="match status" value="1"/>
</dbReference>
<feature type="region of interest" description="Disordered" evidence="3">
    <location>
        <begin position="94"/>
        <end position="139"/>
    </location>
</feature>
<feature type="compositionally biased region" description="Gly residues" evidence="3">
    <location>
        <begin position="1100"/>
        <end position="1133"/>
    </location>
</feature>
<dbReference type="InterPro" id="IPR011989">
    <property type="entry name" value="ARM-like"/>
</dbReference>
<dbReference type="Gene3D" id="2.30.29.30">
    <property type="entry name" value="Pleckstrin-homology domain (PH domain)/Phosphotyrosine-binding domain (PTB)"/>
    <property type="match status" value="1"/>
</dbReference>
<feature type="compositionally biased region" description="Low complexity" evidence="3">
    <location>
        <begin position="419"/>
        <end position="441"/>
    </location>
</feature>
<evidence type="ECO:0000256" key="1">
    <source>
        <dbReference type="ARBA" id="ARBA00006468"/>
    </source>
</evidence>
<feature type="compositionally biased region" description="Pro residues" evidence="3">
    <location>
        <begin position="792"/>
        <end position="803"/>
    </location>
</feature>
<dbReference type="Gene3D" id="1.25.10.10">
    <property type="entry name" value="Leucine-rich Repeat Variant"/>
    <property type="match status" value="1"/>
</dbReference>
<proteinExistence type="inferred from homology"/>
<evidence type="ECO:0000256" key="2">
    <source>
        <dbReference type="RuleBase" id="RU361260"/>
    </source>
</evidence>
<feature type="compositionally biased region" description="Low complexity" evidence="3">
    <location>
        <begin position="583"/>
        <end position="593"/>
    </location>
</feature>
<feature type="compositionally biased region" description="Polar residues" evidence="3">
    <location>
        <begin position="520"/>
        <end position="531"/>
    </location>
</feature>
<feature type="compositionally biased region" description="Low complexity" evidence="3">
    <location>
        <begin position="748"/>
        <end position="776"/>
    </location>
</feature>
<dbReference type="PANTHER" id="PTHR45733">
    <property type="entry name" value="FORMIN-J"/>
    <property type="match status" value="1"/>
</dbReference>
<feature type="region of interest" description="Disordered" evidence="3">
    <location>
        <begin position="399"/>
        <end position="631"/>
    </location>
</feature>
<dbReference type="CDD" id="cd00821">
    <property type="entry name" value="PH"/>
    <property type="match status" value="1"/>
</dbReference>
<feature type="compositionally biased region" description="Pro residues" evidence="3">
    <location>
        <begin position="442"/>
        <end position="453"/>
    </location>
</feature>
<feature type="domain" description="FH2" evidence="5">
    <location>
        <begin position="837"/>
        <end position="1311"/>
    </location>
</feature>
<dbReference type="InterPro" id="IPR016024">
    <property type="entry name" value="ARM-type_fold"/>
</dbReference>
<dbReference type="PROSITE" id="PS50003">
    <property type="entry name" value="PH_DOMAIN"/>
    <property type="match status" value="1"/>
</dbReference>
<dbReference type="SUPFAM" id="SSF50729">
    <property type="entry name" value="PH domain-like"/>
    <property type="match status" value="1"/>
</dbReference>
<feature type="region of interest" description="Disordered" evidence="3">
    <location>
        <begin position="732"/>
        <end position="820"/>
    </location>
</feature>
<evidence type="ECO:0000256" key="3">
    <source>
        <dbReference type="SAM" id="MobiDB-lite"/>
    </source>
</evidence>
<feature type="region of interest" description="Disordered" evidence="3">
    <location>
        <begin position="1296"/>
        <end position="1327"/>
    </location>
</feature>
<dbReference type="Gene3D" id="1.20.58.2220">
    <property type="entry name" value="Formin, FH2 domain"/>
    <property type="match status" value="1"/>
</dbReference>
<name>A0A1D2A6W4_AUXPR</name>
<dbReference type="SUPFAM" id="SSF101447">
    <property type="entry name" value="Formin homology 2 domain (FH2 domain)"/>
    <property type="match status" value="1"/>
</dbReference>
<dbReference type="SMART" id="SM00498">
    <property type="entry name" value="FH2"/>
    <property type="match status" value="1"/>
</dbReference>
<dbReference type="Pfam" id="PF02181">
    <property type="entry name" value="FH2"/>
    <property type="match status" value="1"/>
</dbReference>
<dbReference type="InterPro" id="IPR015425">
    <property type="entry name" value="FH2_Formin"/>
</dbReference>
<feature type="compositionally biased region" description="Low complexity" evidence="3">
    <location>
        <begin position="1296"/>
        <end position="1319"/>
    </location>
</feature>
<accession>A0A1D2A6W4</accession>
<feature type="domain" description="PH" evidence="4">
    <location>
        <begin position="1"/>
        <end position="94"/>
    </location>
</feature>
<organism evidence="6">
    <name type="scientific">Auxenochlorella protothecoides</name>
    <name type="common">Green microalga</name>
    <name type="synonym">Chlorella protothecoides</name>
    <dbReference type="NCBI Taxonomy" id="3075"/>
    <lineage>
        <taxon>Eukaryota</taxon>
        <taxon>Viridiplantae</taxon>
        <taxon>Chlorophyta</taxon>
        <taxon>core chlorophytes</taxon>
        <taxon>Trebouxiophyceae</taxon>
        <taxon>Chlorellales</taxon>
        <taxon>Chlorellaceae</taxon>
        <taxon>Auxenochlorella</taxon>
    </lineage>
</organism>
<gene>
    <name evidence="6" type="ORF">g.26382</name>
</gene>
<dbReference type="SUPFAM" id="SSF48371">
    <property type="entry name" value="ARM repeat"/>
    <property type="match status" value="1"/>
</dbReference>
<dbReference type="Pfam" id="PF00169">
    <property type="entry name" value="PH"/>
    <property type="match status" value="1"/>
</dbReference>
<dbReference type="InterPro" id="IPR011993">
    <property type="entry name" value="PH-like_dom_sf"/>
</dbReference>
<evidence type="ECO:0000313" key="6">
    <source>
        <dbReference type="EMBL" id="JAT74959.1"/>
    </source>
</evidence>
<feature type="compositionally biased region" description="Pro residues" evidence="3">
    <location>
        <begin position="462"/>
        <end position="493"/>
    </location>
</feature>